<protein>
    <recommendedName>
        <fullName evidence="1">DUF7381 domain-containing protein</fullName>
    </recommendedName>
</protein>
<dbReference type="GeneID" id="36378634"/>
<evidence type="ECO:0000313" key="2">
    <source>
        <dbReference type="EMBL" id="CEF66270.1"/>
    </source>
</evidence>
<evidence type="ECO:0000313" key="5">
    <source>
        <dbReference type="WormBase" id="SRAE_2000094000"/>
    </source>
</evidence>
<sequence>MVEQIIADYSHVPPGCLMLQKGFFSRSCGFLPHQHVPLELVHSLSRKKYKQSMPDLTKNCLRQPKIKVVNIDGKTYYVCKGQCFQSYLLAVQYLINKKRVRASFGYEMAQLYCIDEPASCTRRASFSEIKRWKSMGNLVNY</sequence>
<evidence type="ECO:0000313" key="3">
    <source>
        <dbReference type="Proteomes" id="UP000035682"/>
    </source>
</evidence>
<reference evidence="2 3" key="1">
    <citation type="submission" date="2014-09" db="EMBL/GenBank/DDBJ databases">
        <authorList>
            <person name="Martin A.A."/>
        </authorList>
    </citation>
    <scope>NUCLEOTIDE SEQUENCE</scope>
    <source>
        <strain evidence="3">ED321</strain>
        <strain evidence="2">ED321 Heterogonic</strain>
    </source>
</reference>
<dbReference type="InterPro" id="IPR055805">
    <property type="entry name" value="DUF7381"/>
</dbReference>
<name>A0A090LFL6_STRRB</name>
<evidence type="ECO:0000313" key="4">
    <source>
        <dbReference type="WBParaSite" id="SRAE_2000094000.1"/>
    </source>
</evidence>
<dbReference type="EMBL" id="LN609529">
    <property type="protein sequence ID" value="CEF66270.1"/>
    <property type="molecule type" value="Genomic_DNA"/>
</dbReference>
<organism evidence="2">
    <name type="scientific">Strongyloides ratti</name>
    <name type="common">Parasitic roundworm</name>
    <dbReference type="NCBI Taxonomy" id="34506"/>
    <lineage>
        <taxon>Eukaryota</taxon>
        <taxon>Metazoa</taxon>
        <taxon>Ecdysozoa</taxon>
        <taxon>Nematoda</taxon>
        <taxon>Chromadorea</taxon>
        <taxon>Rhabditida</taxon>
        <taxon>Tylenchina</taxon>
        <taxon>Panagrolaimomorpha</taxon>
        <taxon>Strongyloidoidea</taxon>
        <taxon>Strongyloididae</taxon>
        <taxon>Strongyloides</taxon>
    </lineage>
</organism>
<dbReference type="WBParaSite" id="SRAE_2000094000.1">
    <property type="protein sequence ID" value="SRAE_2000094000.1"/>
    <property type="gene ID" value="WBGene00261140"/>
</dbReference>
<keyword evidence="3" id="KW-1185">Reference proteome</keyword>
<dbReference type="AlphaFoldDB" id="A0A090LFL6"/>
<dbReference type="RefSeq" id="XP_024505470.1">
    <property type="nucleotide sequence ID" value="XM_024651833.1"/>
</dbReference>
<proteinExistence type="predicted"/>
<dbReference type="WormBase" id="SRAE_2000094000">
    <property type="protein sequence ID" value="SRP02391"/>
    <property type="gene ID" value="WBGene00261140"/>
</dbReference>
<feature type="domain" description="DUF7381" evidence="1">
    <location>
        <begin position="1"/>
        <end position="94"/>
    </location>
</feature>
<accession>A0A090LFL6</accession>
<dbReference type="Pfam" id="PF24100">
    <property type="entry name" value="DUF7381"/>
    <property type="match status" value="1"/>
</dbReference>
<gene>
    <name evidence="2 4 5" type="ORF">SRAE_2000094000</name>
</gene>
<reference evidence="4" key="2">
    <citation type="submission" date="2020-12" db="UniProtKB">
        <authorList>
            <consortium name="WormBaseParasite"/>
        </authorList>
    </citation>
    <scope>IDENTIFICATION</scope>
</reference>
<dbReference type="CTD" id="36378634"/>
<evidence type="ECO:0000259" key="1">
    <source>
        <dbReference type="Pfam" id="PF24100"/>
    </source>
</evidence>
<dbReference type="Proteomes" id="UP000035682">
    <property type="component" value="Unplaced"/>
</dbReference>